<feature type="region of interest" description="Disordered" evidence="1">
    <location>
        <begin position="85"/>
        <end position="106"/>
    </location>
</feature>
<evidence type="ECO:0000313" key="2">
    <source>
        <dbReference type="EMBL" id="AJW71745.1"/>
    </source>
</evidence>
<reference evidence="3" key="1">
    <citation type="submission" date="2015-03" db="EMBL/GenBank/DDBJ databases">
        <title>Characterization of two novel Thaumarchaeota isolated from the Northern Adriatic Sea.</title>
        <authorList>
            <person name="Bayer B."/>
            <person name="Vojvoda J."/>
            <person name="Offre P."/>
            <person name="Srivastava A."/>
            <person name="Elisabeth N."/>
            <person name="Garcia J.A.L."/>
            <person name="Schleper C."/>
            <person name="Herndl G.J."/>
        </authorList>
    </citation>
    <scope>NUCLEOTIDE SEQUENCE [LARGE SCALE GENOMIC DNA]</scope>
    <source>
        <strain evidence="3">NF5</strain>
    </source>
</reference>
<dbReference type="GeneID" id="24821237"/>
<evidence type="ECO:0008006" key="4">
    <source>
        <dbReference type="Google" id="ProtNLM"/>
    </source>
</evidence>
<dbReference type="OrthoDB" id="379711at2157"/>
<dbReference type="HOGENOM" id="CLU_1458140_0_0_2"/>
<dbReference type="KEGG" id="nin:NADRNF5_2071"/>
<accession>A0A0D5C5V2</accession>
<gene>
    <name evidence="2" type="ORF">NADRNF5_2071</name>
</gene>
<dbReference type="Gene3D" id="1.10.30.50">
    <property type="match status" value="1"/>
</dbReference>
<proteinExistence type="predicted"/>
<dbReference type="RefSeq" id="WP_048118226.1">
    <property type="nucleotide sequence ID" value="NZ_CP011070.1"/>
</dbReference>
<evidence type="ECO:0000256" key="1">
    <source>
        <dbReference type="SAM" id="MobiDB-lite"/>
    </source>
</evidence>
<dbReference type="Proteomes" id="UP000032408">
    <property type="component" value="Chromosome"/>
</dbReference>
<sequence length="187" mass="21565">MNRTLTGKMKVEFFQILLRRDGGFNCFYCRCDLLNISWVYEHLDNNSAHSQIENIVLSCQSCNVKKKNDFDMQLLALEKKKQNEKSNYPCEREKIERSGPTLSPEMDANQQNFEITKQYVSEIIETDGSIEFKDAMDSVAYTCFEKTGTGSQVSVRRYLDALCSQAGPFKIIDNEKKKRSIVKRTGQ</sequence>
<organism evidence="2 3">
    <name type="scientific">Nitrosopumilus adriaticus</name>
    <dbReference type="NCBI Taxonomy" id="1580092"/>
    <lineage>
        <taxon>Archaea</taxon>
        <taxon>Nitrososphaerota</taxon>
        <taxon>Nitrososphaeria</taxon>
        <taxon>Nitrosopumilales</taxon>
        <taxon>Nitrosopumilaceae</taxon>
        <taxon>Nitrosopumilus</taxon>
    </lineage>
</organism>
<feature type="compositionally biased region" description="Basic and acidic residues" evidence="1">
    <location>
        <begin position="85"/>
        <end position="97"/>
    </location>
</feature>
<protein>
    <recommendedName>
        <fullName evidence="4">HNH nuclease domain-containing protein</fullName>
    </recommendedName>
</protein>
<dbReference type="AlphaFoldDB" id="A0A0D5C5V2"/>
<evidence type="ECO:0000313" key="3">
    <source>
        <dbReference type="Proteomes" id="UP000032408"/>
    </source>
</evidence>
<dbReference type="CDD" id="cd00085">
    <property type="entry name" value="HNHc"/>
    <property type="match status" value="1"/>
</dbReference>
<reference evidence="2 3" key="2">
    <citation type="journal article" date="2016" name="ISME J.">
        <title>Physiological and genomic characterization of two novel marine thaumarchaeal strains indicates niche differentiation.</title>
        <authorList>
            <person name="Bayer B."/>
            <person name="Vojvoda J."/>
            <person name="Offre P."/>
            <person name="Alves R.J."/>
            <person name="Elisabeth N.H."/>
            <person name="Garcia J.A."/>
            <person name="Volland J.M."/>
            <person name="Srivastava A."/>
            <person name="Schleper C."/>
            <person name="Herndl G.J."/>
        </authorList>
    </citation>
    <scope>NUCLEOTIDE SEQUENCE [LARGE SCALE GENOMIC DNA]</scope>
    <source>
        <strain evidence="2 3">NF5</strain>
    </source>
</reference>
<dbReference type="STRING" id="1580092.NADRNF5_2071"/>
<name>A0A0D5C5V2_9ARCH</name>
<dbReference type="EMBL" id="CP011070">
    <property type="protein sequence ID" value="AJW71745.1"/>
    <property type="molecule type" value="Genomic_DNA"/>
</dbReference>
<dbReference type="InterPro" id="IPR003615">
    <property type="entry name" value="HNH_nuc"/>
</dbReference>
<keyword evidence="3" id="KW-1185">Reference proteome</keyword>